<dbReference type="EMBL" id="CP032418">
    <property type="protein sequence ID" value="AYC28888.1"/>
    <property type="molecule type" value="Genomic_DNA"/>
</dbReference>
<dbReference type="Pfam" id="PF01546">
    <property type="entry name" value="Peptidase_M20"/>
    <property type="match status" value="1"/>
</dbReference>
<dbReference type="Proteomes" id="UP000265725">
    <property type="component" value="Chromosome"/>
</dbReference>
<organism evidence="1 2">
    <name type="scientific">Paenisporosarcina cavernae</name>
    <dbReference type="NCBI Taxonomy" id="2320858"/>
    <lineage>
        <taxon>Bacteria</taxon>
        <taxon>Bacillati</taxon>
        <taxon>Bacillota</taxon>
        <taxon>Bacilli</taxon>
        <taxon>Bacillales</taxon>
        <taxon>Caryophanaceae</taxon>
        <taxon>Paenisporosarcina</taxon>
    </lineage>
</organism>
<dbReference type="Gene3D" id="3.40.630.10">
    <property type="entry name" value="Zn peptidases"/>
    <property type="match status" value="1"/>
</dbReference>
<dbReference type="KEGG" id="paek:D3873_03000"/>
<protein>
    <submittedName>
        <fullName evidence="1">M20/M25/M40 family metallo-hydrolase</fullName>
    </submittedName>
</protein>
<keyword evidence="2" id="KW-1185">Reference proteome</keyword>
<accession>A0A385YT75</accession>
<dbReference type="InterPro" id="IPR012166">
    <property type="entry name" value="Uncharacterised_RocB"/>
</dbReference>
<dbReference type="PANTHER" id="PTHR43808">
    <property type="entry name" value="ACETYLORNITHINE DEACETYLASE"/>
    <property type="match status" value="1"/>
</dbReference>
<reference evidence="2" key="1">
    <citation type="submission" date="2018-09" db="EMBL/GenBank/DDBJ databases">
        <authorList>
            <person name="Zhu H."/>
        </authorList>
    </citation>
    <scope>NUCLEOTIDE SEQUENCE [LARGE SCALE GENOMIC DNA]</scope>
    <source>
        <strain evidence="2">K2R23-3</strain>
    </source>
</reference>
<dbReference type="OrthoDB" id="9815360at2"/>
<dbReference type="InterPro" id="IPR002933">
    <property type="entry name" value="Peptidase_M20"/>
</dbReference>
<dbReference type="AlphaFoldDB" id="A0A385YT75"/>
<dbReference type="SUPFAM" id="SSF53187">
    <property type="entry name" value="Zn-dependent exopeptidases"/>
    <property type="match status" value="1"/>
</dbReference>
<gene>
    <name evidence="1" type="ORF">D3873_03000</name>
</gene>
<evidence type="ECO:0000313" key="1">
    <source>
        <dbReference type="EMBL" id="AYC28888.1"/>
    </source>
</evidence>
<proteinExistence type="predicted"/>
<sequence>MTQLNWQTEQDLRALLCELVSWKSMSRTDGERDFPYKAHAKLQHIPYFQEHPEHLALVDADHHRKLLTALYKHENATKTIVLISHFDTVNTEEYGDLEALAFEPEMLTQALLERTEELPEDARRDLLSGDYLFGRGTMDMKMGLALHMQLIEKAAAEKWPINLVLLTVPDEEVSSVGMREAVPHLITLKEKHQLDYFLFLNGEPVFAQEPGDKKTYIYSGTIGKIMPSALVYGMETHVGEPLSGVTANYFASFLTKEMEFTDQFREAFEEEQTPIPVSLMQKDLKMEYSVQTPYRAALMWNVFTFKQNAGDIMQTFEKVANVAAKEANEHYTRICARENVAPVGKLEVIRYEKLVEYAKDKFGEAAVTRMVEDVCRYAEGDDRDKSFKIVDKLMIECQELAPAYVIFYAPPYYPAVNSSDEAVIQDATAFIQQEAKEAFDLTVNRIHYFNGICDLSYVNYADTRGGWEHFENNTPVWNLSYTIPFKEMAQLQAPVFNVGPFGKDPHKRTERLHINSAFVETPYLLEKLIRNWC</sequence>
<dbReference type="PIRSF" id="PIRSF010386">
    <property type="entry name" value="RocB"/>
    <property type="match status" value="1"/>
</dbReference>
<dbReference type="GO" id="GO:0016787">
    <property type="term" value="F:hydrolase activity"/>
    <property type="evidence" value="ECO:0007669"/>
    <property type="project" value="UniProtKB-KW"/>
</dbReference>
<evidence type="ECO:0000313" key="2">
    <source>
        <dbReference type="Proteomes" id="UP000265725"/>
    </source>
</evidence>
<name>A0A385YT75_9BACL</name>
<dbReference type="InterPro" id="IPR050072">
    <property type="entry name" value="Peptidase_M20A"/>
</dbReference>
<dbReference type="PANTHER" id="PTHR43808:SF27">
    <property type="entry name" value="PROTEIN ROCB"/>
    <property type="match status" value="1"/>
</dbReference>
<dbReference type="RefSeq" id="WP_119882630.1">
    <property type="nucleotide sequence ID" value="NZ_CP032418.1"/>
</dbReference>
<keyword evidence="1" id="KW-0378">Hydrolase</keyword>